<evidence type="ECO:0000256" key="2">
    <source>
        <dbReference type="SAM" id="Phobius"/>
    </source>
</evidence>
<feature type="region of interest" description="Disordered" evidence="1">
    <location>
        <begin position="52"/>
        <end position="71"/>
    </location>
</feature>
<reference evidence="3 4" key="1">
    <citation type="submission" date="2020-01" db="EMBL/GenBank/DDBJ databases">
        <title>Insect and environment-associated Actinomycetes.</title>
        <authorList>
            <person name="Currrie C."/>
            <person name="Chevrette M."/>
            <person name="Carlson C."/>
            <person name="Stubbendieck R."/>
            <person name="Wendt-Pienkowski E."/>
        </authorList>
    </citation>
    <scope>NUCLEOTIDE SEQUENCE [LARGE SCALE GENOMIC DNA]</scope>
    <source>
        <strain evidence="3 4">SID10258</strain>
    </source>
</reference>
<name>A0A6L9Q8E5_9ACTN</name>
<proteinExistence type="predicted"/>
<organism evidence="3 4">
    <name type="scientific">Actinomadura bangladeshensis</name>
    <dbReference type="NCBI Taxonomy" id="453573"/>
    <lineage>
        <taxon>Bacteria</taxon>
        <taxon>Bacillati</taxon>
        <taxon>Actinomycetota</taxon>
        <taxon>Actinomycetes</taxon>
        <taxon>Streptosporangiales</taxon>
        <taxon>Thermomonosporaceae</taxon>
        <taxon>Actinomadura</taxon>
    </lineage>
</organism>
<feature type="non-terminal residue" evidence="3">
    <location>
        <position position="1"/>
    </location>
</feature>
<evidence type="ECO:0000256" key="1">
    <source>
        <dbReference type="SAM" id="MobiDB-lite"/>
    </source>
</evidence>
<feature type="transmembrane region" description="Helical" evidence="2">
    <location>
        <begin position="20"/>
        <end position="38"/>
    </location>
</feature>
<dbReference type="EMBL" id="JAAGLI010000061">
    <property type="protein sequence ID" value="NEA21342.1"/>
    <property type="molecule type" value="Genomic_DNA"/>
</dbReference>
<protein>
    <submittedName>
        <fullName evidence="3">MFS transporter</fullName>
    </submittedName>
</protein>
<keyword evidence="2" id="KW-0472">Membrane</keyword>
<sequence>AAASGVPGADAFVSAARPAYWILTGCAAAVLVFGTVTTGRRAARSTARVTGLFDAGDPAPEGPHVTGASTR</sequence>
<gene>
    <name evidence="3" type="ORF">G3I70_02365</name>
</gene>
<dbReference type="AlphaFoldDB" id="A0A6L9Q8E5"/>
<keyword evidence="2" id="KW-1133">Transmembrane helix</keyword>
<evidence type="ECO:0000313" key="4">
    <source>
        <dbReference type="Proteomes" id="UP000475532"/>
    </source>
</evidence>
<keyword evidence="2" id="KW-0812">Transmembrane</keyword>
<accession>A0A6L9Q8E5</accession>
<evidence type="ECO:0000313" key="3">
    <source>
        <dbReference type="EMBL" id="NEA21342.1"/>
    </source>
</evidence>
<comment type="caution">
    <text evidence="3">The sequence shown here is derived from an EMBL/GenBank/DDBJ whole genome shotgun (WGS) entry which is preliminary data.</text>
</comment>
<dbReference type="Proteomes" id="UP000475532">
    <property type="component" value="Unassembled WGS sequence"/>
</dbReference>